<reference evidence="1 2" key="8">
    <citation type="journal article" date="1994" name="Intervirology">
        <title>Identification of the primary structure and the coding capacity of the genome of insect iridescent virus type 6 between the genome coordinates 0.310 and 0.347 (7990 bp).</title>
        <authorList>
            <person name="Sonntag K.C."/>
            <person name="Schnitzler P."/>
            <person name="Janssen W."/>
            <person name="Darai G."/>
        </authorList>
    </citation>
    <scope>NUCLEOTIDE SEQUENCE [LARGE SCALE GENOMIC DNA]</scope>
</reference>
<organismHost>
    <name type="scientific">Chilo suppressalis</name>
    <name type="common">Asiatic rice borer moth</name>
    <dbReference type="NCBI Taxonomy" id="168631"/>
</organismHost>
<organism evidence="1 2">
    <name type="scientific">Invertebrate iridescent virus 6</name>
    <name type="common">IIV-6</name>
    <name type="synonym">Chilo iridescent virus</name>
    <dbReference type="NCBI Taxonomy" id="176652"/>
    <lineage>
        <taxon>Viruses</taxon>
        <taxon>Varidnaviria</taxon>
        <taxon>Bamfordvirae</taxon>
        <taxon>Nucleocytoviricota</taxon>
        <taxon>Megaviricetes</taxon>
        <taxon>Pimascovirales</taxon>
        <taxon>Pimascovirales incertae sedis</taxon>
        <taxon>Iridoviridae</taxon>
        <taxon>Betairidovirinae</taxon>
        <taxon>Iridovirus</taxon>
        <taxon>Iridovirus chilo1</taxon>
    </lineage>
</organism>
<evidence type="ECO:0000313" key="1">
    <source>
        <dbReference type="EMBL" id="AAK81972.1"/>
    </source>
</evidence>
<dbReference type="RefSeq" id="NP_149501.1">
    <property type="nucleotide sequence ID" value="NC_003038.1"/>
</dbReference>
<reference evidence="1 2" key="14">
    <citation type="journal article" date="1999" name="Virus Genes">
        <title>Identification of a gene cluster within the genome of Chilo iridescent virus encoding enzymes involved in viral DNA replication and processing.</title>
        <authorList>
            <person name="Muller K."/>
            <person name="Tidona C.A."/>
            <person name="Darai G."/>
        </authorList>
    </citation>
    <scope>NUCLEOTIDE SEQUENCE [LARGE SCALE GENOMIC DNA]</scope>
</reference>
<protein>
    <submittedName>
        <fullName evidence="1">038R</fullName>
    </submittedName>
</protein>
<dbReference type="EMBL" id="AF303741">
    <property type="protein sequence ID" value="AAK81972.1"/>
    <property type="molecule type" value="Genomic_DNA"/>
</dbReference>
<reference evidence="1 2" key="11">
    <citation type="journal article" date="1994" name="Virus Genes">
        <title>Chilo iridescent virus encodes a putative helicase belonging to a distinct family within the "DEAD/H" superfamily: implications for the evolution of large DNA viruses.</title>
        <authorList>
            <person name="Sonntag K.C."/>
            <person name="Schnitzler P."/>
            <person name="Koonin E.V."/>
            <person name="Darai G."/>
        </authorList>
    </citation>
    <scope>NUCLEOTIDE SEQUENCE [LARGE SCALE GENOMIC DNA]</scope>
</reference>
<reference evidence="1 2" key="15">
    <citation type="journal article" date="2001" name="Virology">
        <title>Analysis of the first complete DNA sequence of an invertebrate iridovirus: coding strategy of the genome of Chilo iridescent virus.</title>
        <authorList>
            <person name="Jakob N.J."/>
            <person name="Muller K."/>
            <person name="Bahr U."/>
            <person name="Darai G."/>
        </authorList>
    </citation>
    <scope>NUCLEOTIDE SEQUENCE [LARGE SCALE GENOMIC DNA]</scope>
</reference>
<evidence type="ECO:0000313" key="2">
    <source>
        <dbReference type="Proteomes" id="UP000001359"/>
    </source>
</evidence>
<keyword evidence="2" id="KW-1185">Reference proteome</keyword>
<dbReference type="GeneID" id="1732995"/>
<sequence length="48" mass="5567">MIVGKIPFGSFKNLYLRLETHITLLLNFFVISDLSDVKSDIFFFILSI</sequence>
<organismHost>
    <name type="scientific">Gryllus bimaculatus</name>
    <name type="common">Two-spotted cricket</name>
    <dbReference type="NCBI Taxonomy" id="6999"/>
</organismHost>
<name>Q91G60_IIV6</name>
<proteinExistence type="predicted"/>
<reference evidence="1 2" key="6">
    <citation type="journal article" date="1992" name="Virus Genes">
        <title>Characterization of the third origin of DNA replication of the genome of insect iridescent virus type 6.</title>
        <authorList>
            <person name="Sonntag K.C."/>
            <person name="Darai G."/>
        </authorList>
    </citation>
    <scope>NUCLEOTIDE SEQUENCE [LARGE SCALE GENOMIC DNA]</scope>
</reference>
<reference evidence="1 2" key="4">
    <citation type="journal article" date="1988" name="Virology">
        <title>Identification and characterization of the repetitive DNA element in the genome of insect iridescent virus type 6.</title>
        <authorList>
            <person name="Fischer M."/>
            <person name="Schnitzler P."/>
            <person name="Delius H."/>
            <person name="Darai G."/>
        </authorList>
    </citation>
    <scope>NUCLEOTIDE SEQUENCE [LARGE SCALE GENOMIC DNA]</scope>
</reference>
<organismHost>
    <name type="scientific">Gryllus campestris</name>
    <dbReference type="NCBI Taxonomy" id="58607"/>
</organismHost>
<organismHost>
    <name type="scientific">Acheta domesticus</name>
    <name type="common">House cricket</name>
    <dbReference type="NCBI Taxonomy" id="6997"/>
</organismHost>
<accession>Q91G60</accession>
<reference evidence="1 2" key="13">
    <citation type="journal article" date="1998" name="Virus Genes">
        <title>Identification of a thymidylate synthase gene within the genome of Chilo iridescent virus.</title>
        <authorList>
            <person name="Muller K."/>
            <person name="Tidona C.A."/>
            <person name="Bahr U."/>
            <person name="Darai G."/>
        </authorList>
    </citation>
    <scope>NUCLEOTIDE SEQUENCE [LARGE SCALE GENOMIC DNA]</scope>
</reference>
<reference evidence="1 2" key="3">
    <citation type="journal article" date="1987" name="Virology">
        <title>Molecular cloning and physical mapping of the genome of insect iridescent virus type 6: further evidence for circular permutation of the viral genome.</title>
        <authorList>
            <person name="Schnitzler P."/>
            <person name="Soltau J.B."/>
            <person name="Fischer M."/>
            <person name="Reisner H."/>
            <person name="Scholz J."/>
            <person name="Delius H."/>
            <person name="Darai G."/>
        </authorList>
    </citation>
    <scope>NUCLEOTIDE SEQUENCE [LARGE SCALE GENOMIC DNA]</scope>
</reference>
<reference evidence="1 2" key="9">
    <citation type="journal article" date="1994" name="J. Gen. Virol.">
        <title>Insect iridescent virus type 6 encodes a polypeptide related to the largest subunit of eukaryotic RNA polymerase II.</title>
        <authorList>
            <person name="Schnitzler P."/>
            <person name="Sonntag K.C."/>
            <person name="Muller M."/>
            <person name="Janssen W."/>
            <person name="Bugert J.J."/>
            <person name="Koonin E.V."/>
            <person name="Darai G."/>
        </authorList>
    </citation>
    <scope>NUCLEOTIDE SEQUENCE [LARGE SCALE GENOMIC DNA]</scope>
</reference>
<reference evidence="1 2" key="10">
    <citation type="journal article" date="1994" name="Nucleic Acids Res.">
        <title>Identification of genes encoding zinc finger proteins, non-histone chromosomal HMG protein homologue, and a putative GTP phosphohydrolase in the genome of Chilo iridescent virus.</title>
        <authorList>
            <person name="Schnitzler P."/>
            <person name="Hug M."/>
            <person name="Handermann M."/>
            <person name="Janssen W."/>
            <person name="Koonin E.V."/>
            <person name="Delius H."/>
            <person name="Darai C."/>
        </authorList>
    </citation>
    <scope>NUCLEOTIDE SEQUENCE [LARGE SCALE GENOMIC DNA]</scope>
</reference>
<dbReference type="KEGG" id="vg:1732995"/>
<reference evidence="1 2" key="12">
    <citation type="journal article" date="1997" name="Virus Genes">
        <title>The DNA sequence of Chilo iridescent virus between the genome coordinates 0.101 and 0.391; similarities in coding strategy between insect and vertebrate iridoviruses.</title>
        <authorList>
            <person name="Bahr U."/>
            <person name="Tidona C.A."/>
            <person name="Darai G."/>
        </authorList>
    </citation>
    <scope>NUCLEOTIDE SEQUENCE [LARGE SCALE GENOMIC DNA]</scope>
</reference>
<dbReference type="Proteomes" id="UP000001359">
    <property type="component" value="Segment"/>
</dbReference>
<reference evidence="1 2" key="2">
    <citation type="journal article" date="1986" name="Med. Microbiol. Immunol.">
        <title>Insect iridescent virus type 6 induced toxic degenerative hepatitis in mice.</title>
        <authorList>
            <person name="Lorbacher de Ruiz H."/>
            <person name="Gelderblom H."/>
            <person name="Hofmann W."/>
            <person name="Darai G."/>
        </authorList>
    </citation>
    <scope>NUCLEOTIDE SEQUENCE [LARGE SCALE GENOMIC DNA]</scope>
</reference>
<reference evidence="1 2" key="5">
    <citation type="journal article" date="1992" name="Virus Genes">
        <title>Identification and mapping of origins of DNA replication within the DNA sequences of the genome of insect iridescent virus type 6.</title>
        <authorList>
            <person name="Handermann M."/>
            <person name="Schnitzler P."/>
            <person name="Rosen-Wolff A."/>
            <person name="Raab K."/>
            <person name="Sonntag K.C."/>
            <person name="Darai G."/>
        </authorList>
    </citation>
    <scope>NUCLEOTIDE SEQUENCE [LARGE SCALE GENOMIC DNA]</scope>
</reference>
<reference evidence="1 2" key="7">
    <citation type="journal article" date="1993" name="J. Gen. Virol.">
        <title>Identification of the gene encoding the major capsid protein of insect iridescent virus type 6 by polymerase chain reaction.</title>
        <authorList>
            <person name="Stohwasser R."/>
            <person name="Raab K."/>
            <person name="Schnitzler P."/>
            <person name="Janssen W."/>
            <person name="Darai G."/>
        </authorList>
    </citation>
    <scope>NUCLEOTIDE SEQUENCE [LARGE SCALE GENOMIC DNA]</scope>
</reference>
<organismHost>
    <name type="scientific">Spodoptera frugiperda</name>
    <name type="common">Fall armyworm</name>
    <dbReference type="NCBI Taxonomy" id="7108"/>
</organismHost>
<reference evidence="1 2" key="1">
    <citation type="journal article" date="1984" name="J. Virol.">
        <title>DNA analysis of insect iridescent virus 6: evidence for circular permutation and terminal redundancy.</title>
        <authorList>
            <person name="Delius H."/>
            <person name="Darai G."/>
            <person name="Fluegel R.M."/>
        </authorList>
    </citation>
    <scope>NUCLEOTIDE SEQUENCE [LARGE SCALE GENOMIC DNA]</scope>
</reference>